<keyword evidence="5 7" id="KW-1133">Transmembrane helix</keyword>
<evidence type="ECO:0000259" key="8">
    <source>
        <dbReference type="PROSITE" id="PS50850"/>
    </source>
</evidence>
<dbReference type="InterPro" id="IPR036259">
    <property type="entry name" value="MFS_trans_sf"/>
</dbReference>
<dbReference type="Proteomes" id="UP001303408">
    <property type="component" value="Chromosome"/>
</dbReference>
<evidence type="ECO:0000256" key="7">
    <source>
        <dbReference type="SAM" id="Phobius"/>
    </source>
</evidence>
<feature type="transmembrane region" description="Helical" evidence="7">
    <location>
        <begin position="218"/>
        <end position="241"/>
    </location>
</feature>
<reference evidence="9" key="1">
    <citation type="submission" date="2023-09" db="EMBL/GenBank/DDBJ databases">
        <title>Demequina sp. a novel bacteria isolated from Capsicum annuum.</title>
        <authorList>
            <person name="Humaira Z."/>
            <person name="Lee J."/>
            <person name="Cho D."/>
        </authorList>
    </citation>
    <scope>NUCLEOTIDE SEQUENCE</scope>
    <source>
        <strain evidence="9">PMTSA13</strain>
    </source>
</reference>
<evidence type="ECO:0000256" key="1">
    <source>
        <dbReference type="ARBA" id="ARBA00004651"/>
    </source>
</evidence>
<proteinExistence type="predicted"/>
<dbReference type="InterPro" id="IPR001958">
    <property type="entry name" value="Tet-R_TetA/multi-R_MdtG-like"/>
</dbReference>
<comment type="subcellular location">
    <subcellularLocation>
        <location evidence="1">Cell membrane</location>
        <topology evidence="1">Multi-pass membrane protein</topology>
    </subcellularLocation>
</comment>
<name>A0AA96FEH5_9MICO</name>
<feature type="transmembrane region" description="Helical" evidence="7">
    <location>
        <begin position="152"/>
        <end position="170"/>
    </location>
</feature>
<feature type="transmembrane region" description="Helical" evidence="7">
    <location>
        <begin position="372"/>
        <end position="394"/>
    </location>
</feature>
<dbReference type="InterPro" id="IPR020846">
    <property type="entry name" value="MFS_dom"/>
</dbReference>
<keyword evidence="6 7" id="KW-0472">Membrane</keyword>
<dbReference type="PANTHER" id="PTHR23517">
    <property type="entry name" value="RESISTANCE PROTEIN MDTM, PUTATIVE-RELATED-RELATED"/>
    <property type="match status" value="1"/>
</dbReference>
<dbReference type="KEGG" id="dcp:RN607_12240"/>
<keyword evidence="2" id="KW-0813">Transport</keyword>
<evidence type="ECO:0000256" key="5">
    <source>
        <dbReference type="ARBA" id="ARBA00022989"/>
    </source>
</evidence>
<dbReference type="SUPFAM" id="SSF103473">
    <property type="entry name" value="MFS general substrate transporter"/>
    <property type="match status" value="1"/>
</dbReference>
<keyword evidence="3" id="KW-1003">Cell membrane</keyword>
<accession>A0AA96FEH5</accession>
<dbReference type="AlphaFoldDB" id="A0AA96FEH5"/>
<evidence type="ECO:0000256" key="4">
    <source>
        <dbReference type="ARBA" id="ARBA00022692"/>
    </source>
</evidence>
<dbReference type="GO" id="GO:0005886">
    <property type="term" value="C:plasma membrane"/>
    <property type="evidence" value="ECO:0007669"/>
    <property type="project" value="UniProtKB-SubCell"/>
</dbReference>
<dbReference type="PROSITE" id="PS50850">
    <property type="entry name" value="MFS"/>
    <property type="match status" value="1"/>
</dbReference>
<dbReference type="InterPro" id="IPR011701">
    <property type="entry name" value="MFS"/>
</dbReference>
<dbReference type="RefSeq" id="WP_313542863.1">
    <property type="nucleotide sequence ID" value="NZ_CP134880.1"/>
</dbReference>
<dbReference type="Gene3D" id="1.20.1250.20">
    <property type="entry name" value="MFS general substrate transporter like domains"/>
    <property type="match status" value="1"/>
</dbReference>
<feature type="transmembrane region" description="Helical" evidence="7">
    <location>
        <begin position="283"/>
        <end position="302"/>
    </location>
</feature>
<feature type="transmembrane region" description="Helical" evidence="7">
    <location>
        <begin position="347"/>
        <end position="366"/>
    </location>
</feature>
<dbReference type="EMBL" id="CP134880">
    <property type="protein sequence ID" value="WNM26960.1"/>
    <property type="molecule type" value="Genomic_DNA"/>
</dbReference>
<protein>
    <submittedName>
        <fullName evidence="9">MFS transporter</fullName>
    </submittedName>
</protein>
<dbReference type="InterPro" id="IPR050171">
    <property type="entry name" value="MFS_Transporters"/>
</dbReference>
<evidence type="ECO:0000313" key="9">
    <source>
        <dbReference type="EMBL" id="WNM26960.1"/>
    </source>
</evidence>
<evidence type="ECO:0000256" key="6">
    <source>
        <dbReference type="ARBA" id="ARBA00023136"/>
    </source>
</evidence>
<feature type="domain" description="Major facilitator superfamily (MFS) profile" evidence="8">
    <location>
        <begin position="12"/>
        <end position="398"/>
    </location>
</feature>
<dbReference type="PANTHER" id="PTHR23517:SF13">
    <property type="entry name" value="MAJOR FACILITATOR SUPERFAMILY MFS_1"/>
    <property type="match status" value="1"/>
</dbReference>
<evidence type="ECO:0000256" key="2">
    <source>
        <dbReference type="ARBA" id="ARBA00022448"/>
    </source>
</evidence>
<dbReference type="GO" id="GO:0022857">
    <property type="term" value="F:transmembrane transporter activity"/>
    <property type="evidence" value="ECO:0007669"/>
    <property type="project" value="InterPro"/>
</dbReference>
<feature type="transmembrane region" description="Helical" evidence="7">
    <location>
        <begin position="176"/>
        <end position="194"/>
    </location>
</feature>
<gene>
    <name evidence="9" type="ORF">RN607_12240</name>
</gene>
<keyword evidence="4 7" id="KW-0812">Transmembrane</keyword>
<feature type="transmembrane region" description="Helical" evidence="7">
    <location>
        <begin position="53"/>
        <end position="73"/>
    </location>
</feature>
<dbReference type="Pfam" id="PF07690">
    <property type="entry name" value="MFS_1"/>
    <property type="match status" value="1"/>
</dbReference>
<feature type="transmembrane region" description="Helical" evidence="7">
    <location>
        <begin position="12"/>
        <end position="33"/>
    </location>
</feature>
<feature type="transmembrane region" description="Helical" evidence="7">
    <location>
        <begin position="109"/>
        <end position="132"/>
    </location>
</feature>
<feature type="transmembrane region" description="Helical" evidence="7">
    <location>
        <begin position="247"/>
        <end position="271"/>
    </location>
</feature>
<evidence type="ECO:0000256" key="3">
    <source>
        <dbReference type="ARBA" id="ARBA00022475"/>
    </source>
</evidence>
<sequence length="407" mass="40917">MVTADATSAARTLPATGLSLAAASYVLAVVMMGTTMPTPLYPLYEDRFGFGSATATVLYAIYAAGVIASLVLFGTLSDVLGRRPLLLAGLVLSLASAGVFLVADHMWLLFVGRVLSGLAAGILTATGTVVVLENAPEGRARLASSLATASKVGGLGLGMLMAGAVAQVAAEPLRAPFVVHALLLVVGVLALWPVRERGGRPGAARGLRLPRLHPRSRSLFATAAVGAVAGFAVSGIFASLLPGFMGSVLHVSAPVVVGFATFLFFGVSAVAQISLKGRSDRTLVRLGAASLAASMVLLAAALTSASLVVVLASSALGGAGMGLLFMTGMRAVTVATPPEARTQVTTAYFLVSYLSISVPVIAAGALSTVVGLTWTGLVFAALLGAVALVALAGAGRFTGSDGARTLR</sequence>
<feature type="transmembrane region" description="Helical" evidence="7">
    <location>
        <begin position="308"/>
        <end position="326"/>
    </location>
</feature>
<dbReference type="PRINTS" id="PR01035">
    <property type="entry name" value="TCRTETA"/>
</dbReference>
<feature type="transmembrane region" description="Helical" evidence="7">
    <location>
        <begin position="85"/>
        <end position="103"/>
    </location>
</feature>
<organism evidence="9">
    <name type="scientific">Demequina capsici</name>
    <dbReference type="NCBI Taxonomy" id="3075620"/>
    <lineage>
        <taxon>Bacteria</taxon>
        <taxon>Bacillati</taxon>
        <taxon>Actinomycetota</taxon>
        <taxon>Actinomycetes</taxon>
        <taxon>Micrococcales</taxon>
        <taxon>Demequinaceae</taxon>
        <taxon>Demequina</taxon>
    </lineage>
</organism>